<reference evidence="3" key="1">
    <citation type="submission" date="2008-02" db="EMBL/GenBank/DDBJ databases">
        <title>Complete sequence of chromosome 3 of Burkholderia cenocepacia MC0-3.</title>
        <authorList>
            <person name="Copeland A."/>
            <person name="Lucas S."/>
            <person name="Lapidus A."/>
            <person name="Barry K."/>
            <person name="Bruce D."/>
            <person name="Goodwin L."/>
            <person name="Glavina del Rio T."/>
            <person name="Dalin E."/>
            <person name="Tice H."/>
            <person name="Pitluck S."/>
            <person name="Chain P."/>
            <person name="Malfatti S."/>
            <person name="Shin M."/>
            <person name="Vergez L."/>
            <person name="Schmutz J."/>
            <person name="Larimer F."/>
            <person name="Land M."/>
            <person name="Hauser L."/>
            <person name="Kyrpides N."/>
            <person name="Mikhailova N."/>
            <person name="Tiedje J."/>
            <person name="Richardson P."/>
        </authorList>
    </citation>
    <scope>NUCLEOTIDE SEQUENCE [LARGE SCALE GENOMIC DNA]</scope>
    <source>
        <strain evidence="3">MC0-3</strain>
    </source>
</reference>
<feature type="domain" description="HTH luxR-type" evidence="1">
    <location>
        <begin position="313"/>
        <end position="370"/>
    </location>
</feature>
<evidence type="ECO:0000313" key="2">
    <source>
        <dbReference type="EMBL" id="ACA95942.1"/>
    </source>
</evidence>
<proteinExistence type="predicted"/>
<dbReference type="RefSeq" id="WP_012337304.1">
    <property type="nucleotide sequence ID" value="NC_010512.1"/>
</dbReference>
<dbReference type="InterPro" id="IPR016032">
    <property type="entry name" value="Sig_transdc_resp-reg_C-effctor"/>
</dbReference>
<dbReference type="KEGG" id="bcm:Bcenmc03_6838"/>
<accession>B1KCJ5</accession>
<dbReference type="Pfam" id="PF00196">
    <property type="entry name" value="GerE"/>
    <property type="match status" value="1"/>
</dbReference>
<protein>
    <submittedName>
        <fullName evidence="2">Transcriptional regulator, LuxR family</fullName>
    </submittedName>
</protein>
<dbReference type="Gene3D" id="1.10.10.10">
    <property type="entry name" value="Winged helix-like DNA-binding domain superfamily/Winged helix DNA-binding domain"/>
    <property type="match status" value="1"/>
</dbReference>
<dbReference type="AlphaFoldDB" id="B1KCJ5"/>
<dbReference type="SMART" id="SM00421">
    <property type="entry name" value="HTH_LUXR"/>
    <property type="match status" value="1"/>
</dbReference>
<dbReference type="HOGENOM" id="CLU_037939_5_0_4"/>
<dbReference type="GO" id="GO:0003677">
    <property type="term" value="F:DNA binding"/>
    <property type="evidence" value="ECO:0007669"/>
    <property type="project" value="InterPro"/>
</dbReference>
<dbReference type="InterPro" id="IPR036388">
    <property type="entry name" value="WH-like_DNA-bd_sf"/>
</dbReference>
<organism evidence="2 3">
    <name type="scientific">Burkholderia orbicola (strain MC0-3)</name>
    <dbReference type="NCBI Taxonomy" id="406425"/>
    <lineage>
        <taxon>Bacteria</taxon>
        <taxon>Pseudomonadati</taxon>
        <taxon>Pseudomonadota</taxon>
        <taxon>Betaproteobacteria</taxon>
        <taxon>Burkholderiales</taxon>
        <taxon>Burkholderiaceae</taxon>
        <taxon>Burkholderia</taxon>
        <taxon>Burkholderia cepacia complex</taxon>
        <taxon>Burkholderia orbicola</taxon>
    </lineage>
</organism>
<dbReference type="EMBL" id="CP000960">
    <property type="protein sequence ID" value="ACA95942.1"/>
    <property type="molecule type" value="Genomic_DNA"/>
</dbReference>
<dbReference type="SUPFAM" id="SSF46894">
    <property type="entry name" value="C-terminal effector domain of the bipartite response regulators"/>
    <property type="match status" value="1"/>
</dbReference>
<dbReference type="InterPro" id="IPR000792">
    <property type="entry name" value="Tscrpt_reg_LuxR_C"/>
</dbReference>
<dbReference type="GO" id="GO:0006355">
    <property type="term" value="P:regulation of DNA-templated transcription"/>
    <property type="evidence" value="ECO:0007669"/>
    <property type="project" value="InterPro"/>
</dbReference>
<name>B1KCJ5_BURO0</name>
<evidence type="ECO:0000259" key="1">
    <source>
        <dbReference type="SMART" id="SM00421"/>
    </source>
</evidence>
<sequence length="379" mass="41870">MDPIHDPAQPSADYDALLRLIYEGPLEPEPWRIFLREIRRRLQCGYANLAFHGVAPAPAEIIGIEDADWDCSPHGRRYQDAYAKLDPLPYLAMQPGEHYLLEDLLASAGAAGDRFYREFLQPAGMDRMIILYVAEPGGMRAWLSVARKEPAPPFADEESALIRAIAPHLTSALKLFATLTRKEIERSVYRDAVNHFAIGTIILDRLTKVIDVDDVATRVMAENPVLTIRGEQLQIASGEANKEFEALIQSGLAAGARTFCRAMRLPRHPHLGLLVRSVDGPLRCISNSAPALAVHISDSRMERTAPERQLMALLGLSRTEAELAVQLCHGRTLVEAAQALGLTEQTVRTYSKQIFAKTGARRQADLVRLILTSVATLAA</sequence>
<dbReference type="Proteomes" id="UP000002169">
    <property type="component" value="Chromosome 3"/>
</dbReference>
<evidence type="ECO:0000313" key="3">
    <source>
        <dbReference type="Proteomes" id="UP000002169"/>
    </source>
</evidence>
<gene>
    <name evidence="2" type="ordered locus">Bcenmc03_6838</name>
</gene>